<reference evidence="1 2" key="1">
    <citation type="journal article" date="2015" name="Genome Announc.">
        <title>Complete Genome Sequence of the Novel Leech Symbiont Mucinivorans hirudinis M3T.</title>
        <authorList>
            <person name="Nelson M.C."/>
            <person name="Bomar L."/>
            <person name="Graf J."/>
        </authorList>
    </citation>
    <scope>NUCLEOTIDE SEQUENCE [LARGE SCALE GENOMIC DNA]</scope>
    <source>
        <strain evidence="2">M3</strain>
    </source>
</reference>
<gene>
    <name evidence="1" type="ORF">BN938_1482</name>
</gene>
<evidence type="ECO:0000313" key="1">
    <source>
        <dbReference type="EMBL" id="CDN31569.1"/>
    </source>
</evidence>
<dbReference type="EMBL" id="HG934468">
    <property type="protein sequence ID" value="CDN31569.1"/>
    <property type="molecule type" value="Genomic_DNA"/>
</dbReference>
<dbReference type="STRING" id="1433126.BN938_1482"/>
<protein>
    <submittedName>
        <fullName evidence="1">Uncharacterized protein</fullName>
    </submittedName>
</protein>
<keyword evidence="2" id="KW-1185">Reference proteome</keyword>
<dbReference type="HOGENOM" id="CLU_3272942_0_0_10"/>
<name>A0A060RD75_9BACT</name>
<dbReference type="Proteomes" id="UP000027616">
    <property type="component" value="Chromosome I"/>
</dbReference>
<dbReference type="AlphaFoldDB" id="A0A060RD75"/>
<sequence>MDTLLKIKLHCSVGIYSQKYKKTTTMFGFSPEGKKKMTQSG</sequence>
<accession>A0A060RD75</accession>
<dbReference type="KEGG" id="rbc:BN938_1482"/>
<organism evidence="1 2">
    <name type="scientific">Mucinivorans hirudinis</name>
    <dbReference type="NCBI Taxonomy" id="1433126"/>
    <lineage>
        <taxon>Bacteria</taxon>
        <taxon>Pseudomonadati</taxon>
        <taxon>Bacteroidota</taxon>
        <taxon>Bacteroidia</taxon>
        <taxon>Bacteroidales</taxon>
        <taxon>Rikenellaceae</taxon>
        <taxon>Mucinivorans</taxon>
    </lineage>
</organism>
<proteinExistence type="predicted"/>
<evidence type="ECO:0000313" key="2">
    <source>
        <dbReference type="Proteomes" id="UP000027616"/>
    </source>
</evidence>